<organism evidence="1 2">
    <name type="scientific">Paraburkholderia unamae</name>
    <dbReference type="NCBI Taxonomy" id="219649"/>
    <lineage>
        <taxon>Bacteria</taxon>
        <taxon>Pseudomonadati</taxon>
        <taxon>Pseudomonadota</taxon>
        <taxon>Betaproteobacteria</taxon>
        <taxon>Burkholderiales</taxon>
        <taxon>Burkholderiaceae</taxon>
        <taxon>Paraburkholderia</taxon>
    </lineage>
</organism>
<comment type="caution">
    <text evidence="1">The sequence shown here is derived from an EMBL/GenBank/DDBJ whole genome shotgun (WGS) entry which is preliminary data.</text>
</comment>
<name>A0ABX5K7M2_9BURK</name>
<accession>A0ABX5K7M2</accession>
<evidence type="ECO:0000313" key="1">
    <source>
        <dbReference type="EMBL" id="PVX59453.1"/>
    </source>
</evidence>
<dbReference type="RefSeq" id="WP_116615296.1">
    <property type="nucleotide sequence ID" value="NZ_CAJZAT010000052.1"/>
</dbReference>
<keyword evidence="2" id="KW-1185">Reference proteome</keyword>
<proteinExistence type="predicted"/>
<dbReference type="Proteomes" id="UP000245712">
    <property type="component" value="Unassembled WGS sequence"/>
</dbReference>
<evidence type="ECO:0000313" key="2">
    <source>
        <dbReference type="Proteomes" id="UP000245712"/>
    </source>
</evidence>
<protein>
    <submittedName>
        <fullName evidence="1">Uncharacterized protein</fullName>
    </submittedName>
</protein>
<dbReference type="EMBL" id="QEOB01000059">
    <property type="protein sequence ID" value="PVX59453.1"/>
    <property type="molecule type" value="Genomic_DNA"/>
</dbReference>
<reference evidence="1 2" key="1">
    <citation type="submission" date="2018-05" db="EMBL/GenBank/DDBJ databases">
        <title>Genomic Encyclopedia of Type Strains, Phase IV (KMG-V): Genome sequencing to study the core and pangenomes of soil and plant-associated prokaryotes.</title>
        <authorList>
            <person name="Whitman W."/>
        </authorList>
    </citation>
    <scope>NUCLEOTIDE SEQUENCE [LARGE SCALE GENOMIC DNA]</scope>
    <source>
        <strain evidence="1 2">SCZa-39</strain>
    </source>
</reference>
<sequence>MDTLRPKSVKQLCDYYGISNPHYYALKAKGIGPAELRLGHRTIITREAERAWVGGSPHDPRSLWMKHTVRRFNADRERLNDTFLINDEKYYKHYHIQRMDAIFPFAVGTNTGECRISL</sequence>
<gene>
    <name evidence="1" type="ORF">C7402_1594</name>
</gene>